<comment type="caution">
    <text evidence="10">The sequence shown here is derived from an EMBL/GenBank/DDBJ whole genome shotgun (WGS) entry which is preliminary data.</text>
</comment>
<keyword evidence="4" id="KW-0808">Transferase</keyword>
<dbReference type="InterPro" id="IPR011712">
    <property type="entry name" value="Sig_transdc_His_kin_sub3_dim/P"/>
</dbReference>
<organism evidence="10 11">
    <name type="scientific">Kineothrix alysoides</name>
    <dbReference type="NCBI Taxonomy" id="1469948"/>
    <lineage>
        <taxon>Bacteria</taxon>
        <taxon>Bacillati</taxon>
        <taxon>Bacillota</taxon>
        <taxon>Clostridia</taxon>
        <taxon>Lachnospirales</taxon>
        <taxon>Lachnospiraceae</taxon>
        <taxon>Kineothrix</taxon>
    </lineage>
</organism>
<dbReference type="InterPro" id="IPR050482">
    <property type="entry name" value="Sensor_HK_TwoCompSys"/>
</dbReference>
<dbReference type="PROSITE" id="PS50109">
    <property type="entry name" value="HIS_KIN"/>
    <property type="match status" value="1"/>
</dbReference>
<evidence type="ECO:0000256" key="2">
    <source>
        <dbReference type="ARBA" id="ARBA00012438"/>
    </source>
</evidence>
<dbReference type="Gene3D" id="1.20.5.1930">
    <property type="match status" value="1"/>
</dbReference>
<feature type="domain" description="Histidine kinase" evidence="9">
    <location>
        <begin position="232"/>
        <end position="323"/>
    </location>
</feature>
<dbReference type="CDD" id="cd16917">
    <property type="entry name" value="HATPase_UhpB-NarQ-NarX-like"/>
    <property type="match status" value="1"/>
</dbReference>
<dbReference type="RefSeq" id="WP_051869677.1">
    <property type="nucleotide sequence ID" value="NZ_JPNB01000002.1"/>
</dbReference>
<dbReference type="PANTHER" id="PTHR24421">
    <property type="entry name" value="NITRATE/NITRITE SENSOR PROTEIN NARX-RELATED"/>
    <property type="match status" value="1"/>
</dbReference>
<name>A0A4R1QWN9_9FIRM</name>
<keyword evidence="3" id="KW-0597">Phosphoprotein</keyword>
<evidence type="ECO:0000313" key="10">
    <source>
        <dbReference type="EMBL" id="TCL57275.1"/>
    </source>
</evidence>
<keyword evidence="7" id="KW-0067">ATP-binding</keyword>
<evidence type="ECO:0000256" key="7">
    <source>
        <dbReference type="ARBA" id="ARBA00022840"/>
    </source>
</evidence>
<comment type="catalytic activity">
    <reaction evidence="1">
        <text>ATP + protein L-histidine = ADP + protein N-phospho-L-histidine.</text>
        <dbReference type="EC" id="2.7.13.3"/>
    </reaction>
</comment>
<dbReference type="GO" id="GO:0000155">
    <property type="term" value="F:phosphorelay sensor kinase activity"/>
    <property type="evidence" value="ECO:0007669"/>
    <property type="project" value="InterPro"/>
</dbReference>
<dbReference type="OrthoDB" id="9781904at2"/>
<keyword evidence="11" id="KW-1185">Reference proteome</keyword>
<evidence type="ECO:0000313" key="11">
    <source>
        <dbReference type="Proteomes" id="UP000295718"/>
    </source>
</evidence>
<evidence type="ECO:0000256" key="8">
    <source>
        <dbReference type="ARBA" id="ARBA00023012"/>
    </source>
</evidence>
<dbReference type="SUPFAM" id="SSF55874">
    <property type="entry name" value="ATPase domain of HSP90 chaperone/DNA topoisomerase II/histidine kinase"/>
    <property type="match status" value="1"/>
</dbReference>
<evidence type="ECO:0000256" key="3">
    <source>
        <dbReference type="ARBA" id="ARBA00022553"/>
    </source>
</evidence>
<dbReference type="InterPro" id="IPR036890">
    <property type="entry name" value="HATPase_C_sf"/>
</dbReference>
<dbReference type="Gene3D" id="3.30.565.10">
    <property type="entry name" value="Histidine kinase-like ATPase, C-terminal domain"/>
    <property type="match status" value="1"/>
</dbReference>
<evidence type="ECO:0000256" key="4">
    <source>
        <dbReference type="ARBA" id="ARBA00022679"/>
    </source>
</evidence>
<dbReference type="GO" id="GO:0016020">
    <property type="term" value="C:membrane"/>
    <property type="evidence" value="ECO:0007669"/>
    <property type="project" value="InterPro"/>
</dbReference>
<dbReference type="PANTHER" id="PTHR24421:SF10">
    <property type="entry name" value="NITRATE_NITRITE SENSOR PROTEIN NARQ"/>
    <property type="match status" value="1"/>
</dbReference>
<dbReference type="Pfam" id="PF02518">
    <property type="entry name" value="HATPase_c"/>
    <property type="match status" value="1"/>
</dbReference>
<keyword evidence="6 10" id="KW-0418">Kinase</keyword>
<dbReference type="GO" id="GO:0005524">
    <property type="term" value="F:ATP binding"/>
    <property type="evidence" value="ECO:0007669"/>
    <property type="project" value="UniProtKB-KW"/>
</dbReference>
<dbReference type="Proteomes" id="UP000295718">
    <property type="component" value="Unassembled WGS sequence"/>
</dbReference>
<dbReference type="EMBL" id="SLUO01000009">
    <property type="protein sequence ID" value="TCL57275.1"/>
    <property type="molecule type" value="Genomic_DNA"/>
</dbReference>
<evidence type="ECO:0000256" key="5">
    <source>
        <dbReference type="ARBA" id="ARBA00022741"/>
    </source>
</evidence>
<dbReference type="SMART" id="SM00387">
    <property type="entry name" value="HATPase_c"/>
    <property type="match status" value="1"/>
</dbReference>
<dbReference type="Pfam" id="PF07730">
    <property type="entry name" value="HisKA_3"/>
    <property type="match status" value="1"/>
</dbReference>
<evidence type="ECO:0000256" key="6">
    <source>
        <dbReference type="ARBA" id="ARBA00022777"/>
    </source>
</evidence>
<evidence type="ECO:0000256" key="1">
    <source>
        <dbReference type="ARBA" id="ARBA00000085"/>
    </source>
</evidence>
<accession>A0A4R1QWN9</accession>
<gene>
    <name evidence="10" type="ORF">EDD76_109137</name>
</gene>
<proteinExistence type="predicted"/>
<sequence>MLDKLYVNLKEMYNGFFKEQQELQDMLENNKNRIVQIDNYLHENDADFWRAEKLNIENDNQYYYEKINILNDRIKILGNELNLLNRSSISERDKLGVDSYKRVRCNQQNIGEQRQILDIQEKERQRIARDLHDTSLQNLALLVHKIELTSMYMDQDIIKAKLELASVNKSLKSVIQDIRNTIFDLRPMIFDDLGLKNAFEKLIYKFKESSNYDIKFEVDEIECGNSLVLMTIYRIVEECVNNALKHSEGNKVIFTLKNEKGGCSIEVKDNGQSFDCSEVLSPEERHFGLYILRERVELLSGSIDIDSKPGVGTAIHIFIPLLEM</sequence>
<protein>
    <recommendedName>
        <fullName evidence="2">histidine kinase</fullName>
        <ecNumber evidence="2">2.7.13.3</ecNumber>
    </recommendedName>
</protein>
<dbReference type="InterPro" id="IPR005467">
    <property type="entry name" value="His_kinase_dom"/>
</dbReference>
<dbReference type="InterPro" id="IPR003594">
    <property type="entry name" value="HATPase_dom"/>
</dbReference>
<dbReference type="GO" id="GO:0046983">
    <property type="term" value="F:protein dimerization activity"/>
    <property type="evidence" value="ECO:0007669"/>
    <property type="project" value="InterPro"/>
</dbReference>
<keyword evidence="8" id="KW-0902">Two-component regulatory system</keyword>
<evidence type="ECO:0000259" key="9">
    <source>
        <dbReference type="PROSITE" id="PS50109"/>
    </source>
</evidence>
<keyword evidence="5" id="KW-0547">Nucleotide-binding</keyword>
<dbReference type="EC" id="2.7.13.3" evidence="2"/>
<reference evidence="10 11" key="1">
    <citation type="submission" date="2019-03" db="EMBL/GenBank/DDBJ databases">
        <title>Genomic Encyclopedia of Type Strains, Phase IV (KMG-IV): sequencing the most valuable type-strain genomes for metagenomic binning, comparative biology and taxonomic classification.</title>
        <authorList>
            <person name="Goeker M."/>
        </authorList>
    </citation>
    <scope>NUCLEOTIDE SEQUENCE [LARGE SCALE GENOMIC DNA]</scope>
    <source>
        <strain evidence="10 11">DSM 100556</strain>
    </source>
</reference>
<dbReference type="STRING" id="1469948.GCA_000732725_03078"/>
<dbReference type="AlphaFoldDB" id="A0A4R1QWN9"/>